<dbReference type="EMBL" id="CAKMRJ010000002">
    <property type="protein sequence ID" value="CAH1415976.1"/>
    <property type="molecule type" value="Genomic_DNA"/>
</dbReference>
<dbReference type="GO" id="GO:0003887">
    <property type="term" value="F:DNA-directed DNA polymerase activity"/>
    <property type="evidence" value="ECO:0007669"/>
    <property type="project" value="InterPro"/>
</dbReference>
<dbReference type="Pfam" id="PF22608">
    <property type="entry name" value="DNAX_ATPase_lid"/>
    <property type="match status" value="1"/>
</dbReference>
<dbReference type="InterPro" id="IPR054506">
    <property type="entry name" value="DnaA_N-like_STI"/>
</dbReference>
<dbReference type="GO" id="GO:0009360">
    <property type="term" value="C:DNA polymerase III complex"/>
    <property type="evidence" value="ECO:0007669"/>
    <property type="project" value="InterPro"/>
</dbReference>
<dbReference type="Gene3D" id="1.20.272.10">
    <property type="match status" value="1"/>
</dbReference>
<dbReference type="CDD" id="cd18137">
    <property type="entry name" value="HLD_clamp_pol_III_gamma_tau"/>
    <property type="match status" value="1"/>
</dbReference>
<evidence type="ECO:0000259" key="8">
    <source>
        <dbReference type="SMART" id="SM00382"/>
    </source>
</evidence>
<dbReference type="InterPro" id="IPR003593">
    <property type="entry name" value="AAA+_ATPase"/>
</dbReference>
<evidence type="ECO:0000256" key="6">
    <source>
        <dbReference type="ARBA" id="ARBA00023054"/>
    </source>
</evidence>
<feature type="region of interest" description="Disordered" evidence="7">
    <location>
        <begin position="116"/>
        <end position="260"/>
    </location>
</feature>
<dbReference type="InterPro" id="IPR008921">
    <property type="entry name" value="DNA_pol3_clamp-load_cplx_C"/>
</dbReference>
<feature type="domain" description="AAA+ ATPase" evidence="8">
    <location>
        <begin position="450"/>
        <end position="595"/>
    </location>
</feature>
<evidence type="ECO:0000256" key="7">
    <source>
        <dbReference type="SAM" id="MobiDB-lite"/>
    </source>
</evidence>
<evidence type="ECO:0000256" key="3">
    <source>
        <dbReference type="ARBA" id="ARBA00022741"/>
    </source>
</evidence>
<dbReference type="GO" id="GO:0046872">
    <property type="term" value="F:metal ion binding"/>
    <property type="evidence" value="ECO:0007669"/>
    <property type="project" value="UniProtKB-KW"/>
</dbReference>
<dbReference type="Pfam" id="PF13177">
    <property type="entry name" value="DNA_pol3_delta2"/>
    <property type="match status" value="1"/>
</dbReference>
<feature type="compositionally biased region" description="Polar residues" evidence="7">
    <location>
        <begin position="338"/>
        <end position="358"/>
    </location>
</feature>
<comment type="similarity">
    <text evidence="1">Belongs to the DnaX/STICHEL family.</text>
</comment>
<feature type="region of interest" description="Disordered" evidence="7">
    <location>
        <begin position="778"/>
        <end position="808"/>
    </location>
</feature>
<dbReference type="InterPro" id="IPR012763">
    <property type="entry name" value="DNA_pol_III_sug/sutau_N"/>
</dbReference>
<sequence length="1016" mass="113012">MVDISVYPAWVDCDKRFKCVPPLLIQNPRELDVKDLRFNDGNGSPATLPLIQNRIMTRVVRDRILKDANGDISDHLRNHIHLTNCIHLKNHMHKNSPIISDRSLIRDLVVLQRSRSLKDPSMSPPAFQSHSAVDAGGGGGGGRRSTGFSGNFSGNSSSNRRNKKQESSGDSPLDAANLARDIYPGSSDNKSKQKGRKIKQDDPSNDVPIDSDNNVGSSHNRLHESSIHSHGQNRVKRRRFRGGRRVSRAPKSTEMPMSMPNPISMSTSMSMASNFIPHGGDQNLTGNLPGNMPGVPKQGCGIPWNWSRIHDRGKSFLDIAGRSLSCGLSDSRSKRTGQHNSGQIPAISDHSTSSTNGESLPLLIDGSQESPENPAAWVHDYSGELGLYADHLLNTDLDSDLASEARSGGRKRNSGHQNLTQKYMPRTFRDLVGQNLAVQALSNAIARKKVGLLYVFYGPHGTGKTSCARIFARALTCQSFDHPKPCGFCSSCVGHDMGKGKNKNRSVIEVGPMNNLGYKSMMELIENTIGSNLRSHYRVFIIDDCDSLIPDFWSAISKVIDRAPRRVVFVLVNSSLDVLPHMIVSRCQKFFFPKLKDADIIYTLQWIATKEEFEIDKDALKLIASRSDGSLRDAEMTLEQLSLLGQRISVPLVQELVGLISDDKLVDLLDLALSADTVNTVKHLREIMESGVEPLALMSQLATVITDILAGSYNFMKERPRWKFFRRRVISKEDMEKLRLALKTLSEAEKQLRMSNDKLTWLTAALLQLAPDQQYVLPESSTGTSGRHSPVVVNNGGGRDGSRKRKMKSLSLGAAPTVQLIFTSHATKSKAEKFKTHILKAFEHVLGSPVTIEIRSESRKETQLILPTSQQDSYAKQRSEIIEVEASPREQKSMLHIDNDHKVEATPSHKNSSFQTRLGEQNQSMSLVRGKVSLANVIQQAESQRNGWSTRKAVSIAEKLEQENLRMEPRSRSLLCWKASRVSRPKISRLKFRTRKPRALLRFVSCGRCLSTKSPR</sequence>
<dbReference type="Gene3D" id="3.40.50.300">
    <property type="entry name" value="P-loop containing nucleotide triphosphate hydrolases"/>
    <property type="match status" value="1"/>
</dbReference>
<dbReference type="GO" id="GO:0003677">
    <property type="term" value="F:DNA binding"/>
    <property type="evidence" value="ECO:0007669"/>
    <property type="project" value="InterPro"/>
</dbReference>
<keyword evidence="10" id="KW-1185">Reference proteome</keyword>
<gene>
    <name evidence="9" type="ORF">LVIROSA_LOCUS3782</name>
</gene>
<keyword evidence="3" id="KW-0547">Nucleotide-binding</keyword>
<dbReference type="GO" id="GO:0006281">
    <property type="term" value="P:DNA repair"/>
    <property type="evidence" value="ECO:0007669"/>
    <property type="project" value="TreeGrafter"/>
</dbReference>
<dbReference type="InterPro" id="IPR045085">
    <property type="entry name" value="HLD_clamp_pol_III_gamma_tau"/>
</dbReference>
<proteinExistence type="inferred from homology"/>
<evidence type="ECO:0000256" key="1">
    <source>
        <dbReference type="ARBA" id="ARBA00006360"/>
    </source>
</evidence>
<dbReference type="GO" id="GO:0003689">
    <property type="term" value="F:DNA clamp loader activity"/>
    <property type="evidence" value="ECO:0007669"/>
    <property type="project" value="TreeGrafter"/>
</dbReference>
<evidence type="ECO:0000313" key="10">
    <source>
        <dbReference type="Proteomes" id="UP001157418"/>
    </source>
</evidence>
<keyword evidence="2" id="KW-0479">Metal-binding</keyword>
<dbReference type="PANTHER" id="PTHR11669:SF46">
    <property type="entry name" value="PROTEIN STICHEL-LIKE 3"/>
    <property type="match status" value="1"/>
</dbReference>
<evidence type="ECO:0000256" key="4">
    <source>
        <dbReference type="ARBA" id="ARBA00022833"/>
    </source>
</evidence>
<dbReference type="InterPro" id="IPR022754">
    <property type="entry name" value="DNA_pol_III_gamma-3"/>
</dbReference>
<keyword evidence="5" id="KW-0067">ATP-binding</keyword>
<dbReference type="Pfam" id="PF23007">
    <property type="entry name" value="DnaA_N-like_STI"/>
    <property type="match status" value="1"/>
</dbReference>
<dbReference type="SMART" id="SM00382">
    <property type="entry name" value="AAA"/>
    <property type="match status" value="1"/>
</dbReference>
<comment type="caution">
    <text evidence="9">The sequence shown here is derived from an EMBL/GenBank/DDBJ whole genome shotgun (WGS) entry which is preliminary data.</text>
</comment>
<dbReference type="Gene3D" id="1.10.8.60">
    <property type="match status" value="1"/>
</dbReference>
<accession>A0AAU9LRK0</accession>
<dbReference type="InterPro" id="IPR050238">
    <property type="entry name" value="DNA_Rep/Repair_Clamp_Loader"/>
</dbReference>
<evidence type="ECO:0000256" key="2">
    <source>
        <dbReference type="ARBA" id="ARBA00022723"/>
    </source>
</evidence>
<dbReference type="Pfam" id="PF12169">
    <property type="entry name" value="DNA_pol3_gamma3"/>
    <property type="match status" value="1"/>
</dbReference>
<dbReference type="FunFam" id="1.10.8.60:FF:000013">
    <property type="entry name" value="DNA polymerase III subunit gamma/tau"/>
    <property type="match status" value="1"/>
</dbReference>
<dbReference type="SUPFAM" id="SSF52540">
    <property type="entry name" value="P-loop containing nucleoside triphosphate hydrolases"/>
    <property type="match status" value="1"/>
</dbReference>
<dbReference type="Proteomes" id="UP001157418">
    <property type="component" value="Unassembled WGS sequence"/>
</dbReference>
<dbReference type="PANTHER" id="PTHR11669">
    <property type="entry name" value="REPLICATION FACTOR C / DNA POLYMERASE III GAMMA-TAU SUBUNIT"/>
    <property type="match status" value="1"/>
</dbReference>
<keyword evidence="6" id="KW-0175">Coiled coil</keyword>
<organism evidence="9 10">
    <name type="scientific">Lactuca virosa</name>
    <dbReference type="NCBI Taxonomy" id="75947"/>
    <lineage>
        <taxon>Eukaryota</taxon>
        <taxon>Viridiplantae</taxon>
        <taxon>Streptophyta</taxon>
        <taxon>Embryophyta</taxon>
        <taxon>Tracheophyta</taxon>
        <taxon>Spermatophyta</taxon>
        <taxon>Magnoliopsida</taxon>
        <taxon>eudicotyledons</taxon>
        <taxon>Gunneridae</taxon>
        <taxon>Pentapetalae</taxon>
        <taxon>asterids</taxon>
        <taxon>campanulids</taxon>
        <taxon>Asterales</taxon>
        <taxon>Asteraceae</taxon>
        <taxon>Cichorioideae</taxon>
        <taxon>Cichorieae</taxon>
        <taxon>Lactucinae</taxon>
        <taxon>Lactuca</taxon>
    </lineage>
</organism>
<keyword evidence="4" id="KW-0862">Zinc</keyword>
<dbReference type="AlphaFoldDB" id="A0AAU9LRK0"/>
<reference evidence="9 10" key="1">
    <citation type="submission" date="2022-01" db="EMBL/GenBank/DDBJ databases">
        <authorList>
            <person name="Xiong W."/>
            <person name="Schranz E."/>
        </authorList>
    </citation>
    <scope>NUCLEOTIDE SEQUENCE [LARGE SCALE GENOMIC DNA]</scope>
</reference>
<evidence type="ECO:0000256" key="5">
    <source>
        <dbReference type="ARBA" id="ARBA00022840"/>
    </source>
</evidence>
<name>A0AAU9LRK0_9ASTR</name>
<evidence type="ECO:0000313" key="9">
    <source>
        <dbReference type="EMBL" id="CAH1415976.1"/>
    </source>
</evidence>
<feature type="compositionally biased region" description="Basic residues" evidence="7">
    <location>
        <begin position="231"/>
        <end position="248"/>
    </location>
</feature>
<dbReference type="GO" id="GO:0006261">
    <property type="term" value="P:DNA-templated DNA replication"/>
    <property type="evidence" value="ECO:0007669"/>
    <property type="project" value="TreeGrafter"/>
</dbReference>
<feature type="compositionally biased region" description="Low complexity" evidence="7">
    <location>
        <begin position="145"/>
        <end position="159"/>
    </location>
</feature>
<dbReference type="SUPFAM" id="SSF48019">
    <property type="entry name" value="post-AAA+ oligomerization domain-like"/>
    <property type="match status" value="1"/>
</dbReference>
<feature type="compositionally biased region" description="Gly residues" evidence="7">
    <location>
        <begin position="135"/>
        <end position="144"/>
    </location>
</feature>
<dbReference type="GO" id="GO:0005663">
    <property type="term" value="C:DNA replication factor C complex"/>
    <property type="evidence" value="ECO:0007669"/>
    <property type="project" value="TreeGrafter"/>
</dbReference>
<dbReference type="InterPro" id="IPR027417">
    <property type="entry name" value="P-loop_NTPase"/>
</dbReference>
<dbReference type="NCBIfam" id="TIGR02397">
    <property type="entry name" value="dnaX_nterm"/>
    <property type="match status" value="1"/>
</dbReference>
<dbReference type="GO" id="GO:0005524">
    <property type="term" value="F:ATP binding"/>
    <property type="evidence" value="ECO:0007669"/>
    <property type="project" value="UniProtKB-KW"/>
</dbReference>
<feature type="region of interest" description="Disordered" evidence="7">
    <location>
        <begin position="327"/>
        <end position="373"/>
    </location>
</feature>
<protein>
    <recommendedName>
        <fullName evidence="8">AAA+ ATPase domain-containing protein</fullName>
    </recommendedName>
</protein>